<keyword evidence="2" id="KW-1185">Reference proteome</keyword>
<name>A0A8H4P5V5_9HYPO</name>
<comment type="caution">
    <text evidence="1">The sequence shown here is derived from an EMBL/GenBank/DDBJ whole genome shotgun (WGS) entry which is preliminary data.</text>
</comment>
<accession>A0A8H4P5V5</accession>
<reference evidence="1 2" key="1">
    <citation type="submission" date="2020-01" db="EMBL/GenBank/DDBJ databases">
        <title>Identification and distribution of gene clusters putatively required for synthesis of sphingolipid metabolism inhibitors in phylogenetically diverse species of the filamentous fungus Fusarium.</title>
        <authorList>
            <person name="Kim H.-S."/>
            <person name="Busman M."/>
            <person name="Brown D.W."/>
            <person name="Divon H."/>
            <person name="Uhlig S."/>
            <person name="Proctor R.H."/>
        </authorList>
    </citation>
    <scope>NUCLEOTIDE SEQUENCE [LARGE SCALE GENOMIC DNA]</scope>
    <source>
        <strain evidence="1 2">NRRL 20459</strain>
    </source>
</reference>
<evidence type="ECO:0000313" key="1">
    <source>
        <dbReference type="EMBL" id="KAF4458403.1"/>
    </source>
</evidence>
<evidence type="ECO:0000313" key="2">
    <source>
        <dbReference type="Proteomes" id="UP000554235"/>
    </source>
</evidence>
<proteinExistence type="predicted"/>
<gene>
    <name evidence="1" type="ORF">FALBO_14864</name>
</gene>
<sequence>MANPPPPPSDLSNISNPTSTFTHYMTAHHDHKDLVGNKVAETRALYDNHLQAQHQAPTYPQSSPVQHHGQATAYFPPIATHQVQAAVGQPVPNGQQPIPSGPPSHCQYTQAPPTPQHFAIAPIPATAQNHVGQTLHAQASTAPPPAVPSFSIPAPAVTNMPSPVPPPAHAPIPAPLATPVPSNYGAVNPRAQAEDAWLQAGLEWHDLATCFGAAEVRFRAAEAQMAALGIPCNAEKLLNLAASRK</sequence>
<organism evidence="1 2">
    <name type="scientific">Fusarium albosuccineum</name>
    <dbReference type="NCBI Taxonomy" id="1237068"/>
    <lineage>
        <taxon>Eukaryota</taxon>
        <taxon>Fungi</taxon>
        <taxon>Dikarya</taxon>
        <taxon>Ascomycota</taxon>
        <taxon>Pezizomycotina</taxon>
        <taxon>Sordariomycetes</taxon>
        <taxon>Hypocreomycetidae</taxon>
        <taxon>Hypocreales</taxon>
        <taxon>Nectriaceae</taxon>
        <taxon>Fusarium</taxon>
        <taxon>Fusarium decemcellulare species complex</taxon>
    </lineage>
</organism>
<protein>
    <submittedName>
        <fullName evidence="1">Uncharacterized protein</fullName>
    </submittedName>
</protein>
<dbReference type="AlphaFoldDB" id="A0A8H4P5V5"/>
<dbReference type="EMBL" id="JAADYS010002468">
    <property type="protein sequence ID" value="KAF4458403.1"/>
    <property type="molecule type" value="Genomic_DNA"/>
</dbReference>
<dbReference type="Proteomes" id="UP000554235">
    <property type="component" value="Unassembled WGS sequence"/>
</dbReference>